<feature type="region of interest" description="Disordered" evidence="1">
    <location>
        <begin position="1"/>
        <end position="62"/>
    </location>
</feature>
<evidence type="ECO:0000313" key="2">
    <source>
        <dbReference type="EMBL" id="KAJ1095645.1"/>
    </source>
</evidence>
<feature type="compositionally biased region" description="Basic and acidic residues" evidence="1">
    <location>
        <begin position="9"/>
        <end position="25"/>
    </location>
</feature>
<reference evidence="2" key="1">
    <citation type="journal article" date="2022" name="bioRxiv">
        <title>Sequencing and chromosome-scale assembly of the giantPleurodeles waltlgenome.</title>
        <authorList>
            <person name="Brown T."/>
            <person name="Elewa A."/>
            <person name="Iarovenko S."/>
            <person name="Subramanian E."/>
            <person name="Araus A.J."/>
            <person name="Petzold A."/>
            <person name="Susuki M."/>
            <person name="Suzuki K.-i.T."/>
            <person name="Hayashi T."/>
            <person name="Toyoda A."/>
            <person name="Oliveira C."/>
            <person name="Osipova E."/>
            <person name="Leigh N.D."/>
            <person name="Simon A."/>
            <person name="Yun M.H."/>
        </authorList>
    </citation>
    <scope>NUCLEOTIDE SEQUENCE</scope>
    <source>
        <strain evidence="2">20211129_DDA</strain>
        <tissue evidence="2">Liver</tissue>
    </source>
</reference>
<keyword evidence="3" id="KW-1185">Reference proteome</keyword>
<gene>
    <name evidence="2" type="ORF">NDU88_000804</name>
</gene>
<dbReference type="EMBL" id="JANPWB010000014">
    <property type="protein sequence ID" value="KAJ1095645.1"/>
    <property type="molecule type" value="Genomic_DNA"/>
</dbReference>
<evidence type="ECO:0000256" key="1">
    <source>
        <dbReference type="SAM" id="MobiDB-lite"/>
    </source>
</evidence>
<dbReference type="AlphaFoldDB" id="A0AAV7M6B8"/>
<evidence type="ECO:0000313" key="3">
    <source>
        <dbReference type="Proteomes" id="UP001066276"/>
    </source>
</evidence>
<proteinExistence type="predicted"/>
<dbReference type="Proteomes" id="UP001066276">
    <property type="component" value="Chromosome 10"/>
</dbReference>
<organism evidence="2 3">
    <name type="scientific">Pleurodeles waltl</name>
    <name type="common">Iberian ribbed newt</name>
    <dbReference type="NCBI Taxonomy" id="8319"/>
    <lineage>
        <taxon>Eukaryota</taxon>
        <taxon>Metazoa</taxon>
        <taxon>Chordata</taxon>
        <taxon>Craniata</taxon>
        <taxon>Vertebrata</taxon>
        <taxon>Euteleostomi</taxon>
        <taxon>Amphibia</taxon>
        <taxon>Batrachia</taxon>
        <taxon>Caudata</taxon>
        <taxon>Salamandroidea</taxon>
        <taxon>Salamandridae</taxon>
        <taxon>Pleurodelinae</taxon>
        <taxon>Pleurodeles</taxon>
    </lineage>
</organism>
<accession>A0AAV7M6B8</accession>
<name>A0AAV7M6B8_PLEWA</name>
<sequence>MNSDMPGRAAKEEENRRNNQERLEVREDDEHDGSGCPRSGAGGSLTLIPWEPNSGTRRAKILRTSEVRERCRVLGVRGEGAPGGSDGRRAKRRRRERCGTGVVGAAWTERRGREKEGETSGEWGAKAWRRRKDRAGEKVLGEGERRRGWGYVGRSGVDREYGRGPGTQGVHGELQLKRRSAEVVRSVAGVEVESRG</sequence>
<comment type="caution">
    <text evidence="2">The sequence shown here is derived from an EMBL/GenBank/DDBJ whole genome shotgun (WGS) entry which is preliminary data.</text>
</comment>
<feature type="region of interest" description="Disordered" evidence="1">
    <location>
        <begin position="74"/>
        <end position="99"/>
    </location>
</feature>
<protein>
    <submittedName>
        <fullName evidence="2">Uncharacterized protein</fullName>
    </submittedName>
</protein>